<evidence type="ECO:0000313" key="1">
    <source>
        <dbReference type="EMBL" id="KAA5611613.1"/>
    </source>
</evidence>
<evidence type="ECO:0000313" key="2">
    <source>
        <dbReference type="Proteomes" id="UP000325255"/>
    </source>
</evidence>
<dbReference type="EMBL" id="VWPK01000019">
    <property type="protein sequence ID" value="KAA5611613.1"/>
    <property type="molecule type" value="Genomic_DNA"/>
</dbReference>
<keyword evidence="2" id="KW-1185">Reference proteome</keyword>
<dbReference type="AlphaFoldDB" id="A0A5M6ITG9"/>
<gene>
    <name evidence="1" type="ORF">F1189_13710</name>
</gene>
<sequence length="119" mass="12997">MSDTPGQIDVPTALRNIIGVLQENPANYRLFGVWWWPVKLALHVTGHGQEVPGLSNLPSGKKPYMDEEQAALVPKGGVQEILAAAFEEYGHNARFGRPNGQVETPDGEVVTIYDPDIGF</sequence>
<name>A0A5M6ITG9_9PROT</name>
<organism evidence="1 2">
    <name type="scientific">Rhodovastum atsumiense</name>
    <dbReference type="NCBI Taxonomy" id="504468"/>
    <lineage>
        <taxon>Bacteria</taxon>
        <taxon>Pseudomonadati</taxon>
        <taxon>Pseudomonadota</taxon>
        <taxon>Alphaproteobacteria</taxon>
        <taxon>Acetobacterales</taxon>
        <taxon>Acetobacteraceae</taxon>
        <taxon>Rhodovastum</taxon>
    </lineage>
</organism>
<comment type="caution">
    <text evidence="1">The sequence shown here is derived from an EMBL/GenBank/DDBJ whole genome shotgun (WGS) entry which is preliminary data.</text>
</comment>
<reference evidence="1 2" key="1">
    <citation type="submission" date="2019-09" db="EMBL/GenBank/DDBJ databases">
        <title>Genome sequence of Rhodovastum atsumiense, a diverse member of the Acetobacteraceae family of non-sulfur purple photosynthetic bacteria.</title>
        <authorList>
            <person name="Meyer T."/>
            <person name="Kyndt J."/>
        </authorList>
    </citation>
    <scope>NUCLEOTIDE SEQUENCE [LARGE SCALE GENOMIC DNA]</scope>
    <source>
        <strain evidence="1 2">DSM 21279</strain>
    </source>
</reference>
<accession>A0A5M6ITG9</accession>
<protein>
    <submittedName>
        <fullName evidence="1">Uncharacterized protein</fullName>
    </submittedName>
</protein>
<dbReference type="Proteomes" id="UP000325255">
    <property type="component" value="Unassembled WGS sequence"/>
</dbReference>
<dbReference type="RefSeq" id="WP_150041387.1">
    <property type="nucleotide sequence ID" value="NZ_OW485606.1"/>
</dbReference>
<proteinExistence type="predicted"/>
<dbReference type="OrthoDB" id="7267045at2"/>